<evidence type="ECO:0000313" key="2">
    <source>
        <dbReference type="EMBL" id="EEN42828.1"/>
    </source>
</evidence>
<accession>C3ZX70</accession>
<reference evidence="2" key="1">
    <citation type="journal article" date="2008" name="Nature">
        <title>The amphioxus genome and the evolution of the chordate karyotype.</title>
        <authorList>
            <consortium name="US DOE Joint Genome Institute (JGI-PGF)"/>
            <person name="Putnam N.H."/>
            <person name="Butts T."/>
            <person name="Ferrier D.E.K."/>
            <person name="Furlong R.F."/>
            <person name="Hellsten U."/>
            <person name="Kawashima T."/>
            <person name="Robinson-Rechavi M."/>
            <person name="Shoguchi E."/>
            <person name="Terry A."/>
            <person name="Yu J.-K."/>
            <person name="Benito-Gutierrez E.L."/>
            <person name="Dubchak I."/>
            <person name="Garcia-Fernandez J."/>
            <person name="Gibson-Brown J.J."/>
            <person name="Grigoriev I.V."/>
            <person name="Horton A.C."/>
            <person name="de Jong P.J."/>
            <person name="Jurka J."/>
            <person name="Kapitonov V.V."/>
            <person name="Kohara Y."/>
            <person name="Kuroki Y."/>
            <person name="Lindquist E."/>
            <person name="Lucas S."/>
            <person name="Osoegawa K."/>
            <person name="Pennacchio L.A."/>
            <person name="Salamov A.A."/>
            <person name="Satou Y."/>
            <person name="Sauka-Spengler T."/>
            <person name="Schmutz J."/>
            <person name="Shin-I T."/>
            <person name="Toyoda A."/>
            <person name="Bronner-Fraser M."/>
            <person name="Fujiyama A."/>
            <person name="Holland L.Z."/>
            <person name="Holland P.W.H."/>
            <person name="Satoh N."/>
            <person name="Rokhsar D.S."/>
        </authorList>
    </citation>
    <scope>NUCLEOTIDE SEQUENCE [LARGE SCALE GENOMIC DNA]</scope>
    <source>
        <strain evidence="2">S238N-H82</strain>
        <tissue evidence="2">Testes</tissue>
    </source>
</reference>
<feature type="region of interest" description="Disordered" evidence="1">
    <location>
        <begin position="1"/>
        <end position="47"/>
    </location>
</feature>
<proteinExistence type="predicted"/>
<dbReference type="AlphaFoldDB" id="C3ZX70"/>
<gene>
    <name evidence="2" type="ORF">BRAFLDRAFT_105569</name>
</gene>
<name>C3ZX70_BRAFL</name>
<organism>
    <name type="scientific">Branchiostoma floridae</name>
    <name type="common">Florida lancelet</name>
    <name type="synonym">Amphioxus</name>
    <dbReference type="NCBI Taxonomy" id="7739"/>
    <lineage>
        <taxon>Eukaryota</taxon>
        <taxon>Metazoa</taxon>
        <taxon>Chordata</taxon>
        <taxon>Cephalochordata</taxon>
        <taxon>Leptocardii</taxon>
        <taxon>Amphioxiformes</taxon>
        <taxon>Branchiostomatidae</taxon>
        <taxon>Branchiostoma</taxon>
    </lineage>
</organism>
<dbReference type="InParanoid" id="C3ZX70"/>
<sequence length="129" mass="13929">MYEQAEPVLFSRPDSGQTSGPPSVPPPVHQGGSRGRVHPFNGAGKSQVAPSYTYEEVEVKRHATYTSAVRSCTSKQSRSFSPALTAAKPAGRRPYLLLSIRVVPAGVSILSTGLASRKLRLHTRTKRSK</sequence>
<evidence type="ECO:0000256" key="1">
    <source>
        <dbReference type="SAM" id="MobiDB-lite"/>
    </source>
</evidence>
<dbReference type="EMBL" id="GG666709">
    <property type="protein sequence ID" value="EEN42828.1"/>
    <property type="molecule type" value="Genomic_DNA"/>
</dbReference>
<protein>
    <submittedName>
        <fullName evidence="2">Uncharacterized protein</fullName>
    </submittedName>
</protein>